<dbReference type="SMART" id="SM00245">
    <property type="entry name" value="TSPc"/>
    <property type="match status" value="1"/>
</dbReference>
<dbReference type="EMBL" id="AQGV01000015">
    <property type="protein sequence ID" value="MBE0370927.1"/>
    <property type="molecule type" value="Genomic_DNA"/>
</dbReference>
<proteinExistence type="predicted"/>
<dbReference type="Pfam" id="PF11918">
    <property type="entry name" value="Peptidase_S41_N"/>
    <property type="match status" value="1"/>
</dbReference>
<evidence type="ECO:0000259" key="2">
    <source>
        <dbReference type="SMART" id="SM00245"/>
    </source>
</evidence>
<dbReference type="InterPro" id="IPR029045">
    <property type="entry name" value="ClpP/crotonase-like_dom_sf"/>
</dbReference>
<evidence type="ECO:0000313" key="3">
    <source>
        <dbReference type="EMBL" id="MBE0370927.1"/>
    </source>
</evidence>
<dbReference type="RefSeq" id="WP_192509950.1">
    <property type="nucleotide sequence ID" value="NZ_AQGV01000015.1"/>
</dbReference>
<dbReference type="Pfam" id="PF03572">
    <property type="entry name" value="Peptidase_S41"/>
    <property type="match status" value="1"/>
</dbReference>
<comment type="caution">
    <text evidence="3">The sequence shown here is derived from an EMBL/GenBank/DDBJ whole genome shotgun (WGS) entry which is preliminary data.</text>
</comment>
<sequence length="326" mass="36624">MNYFYLFLRLLVVILSIFLAHYADACDGRLTIAQRQNAIEGIGHAMRDTYVLPKVGESVAQEMAQKQIQGQFSHINTKRDFIKEVTELLQSLSGDRHLSVQLVPKNGRVSHVLKEEDEKRVNNFAFEQVRILTGNVGYIKMHKFHPDHMAKQVASEAFAFLSRSNALIVDLRDSGGGSPSLVQHIISHFVPQGTILWDLHGKGGELEARITSYYIEGTNSFKNTPLYILTSDRVASAPEILSYTLKHLKRAVVIGEKTAGLAHYTGAQKINDWLFIRIPMGRPVSPITKTNWEQKGVSPHYRVDADSALDWTINYHLSSLNNNGAE</sequence>
<name>A0ABR9EJD7_9GAMM</name>
<feature type="signal peptide" evidence="1">
    <location>
        <begin position="1"/>
        <end position="25"/>
    </location>
</feature>
<gene>
    <name evidence="3" type="ORF">PAUR_b1059</name>
</gene>
<keyword evidence="4" id="KW-1185">Reference proteome</keyword>
<dbReference type="Proteomes" id="UP000615755">
    <property type="component" value="Unassembled WGS sequence"/>
</dbReference>
<dbReference type="PANTHER" id="PTHR11261">
    <property type="entry name" value="INTERPHOTORECEPTOR RETINOID-BINDING PROTEIN"/>
    <property type="match status" value="1"/>
</dbReference>
<dbReference type="PANTHER" id="PTHR11261:SF3">
    <property type="entry name" value="RETINOL-BINDING PROTEIN 3"/>
    <property type="match status" value="1"/>
</dbReference>
<reference evidence="3 4" key="1">
    <citation type="submission" date="2015-03" db="EMBL/GenBank/DDBJ databases">
        <title>Genome sequence of Pseudoalteromonas aurantia.</title>
        <authorList>
            <person name="Xie B.-B."/>
            <person name="Rong J.-C."/>
            <person name="Qin Q.-L."/>
            <person name="Zhang Y.-Z."/>
        </authorList>
    </citation>
    <scope>NUCLEOTIDE SEQUENCE [LARGE SCALE GENOMIC DNA]</scope>
    <source>
        <strain evidence="3 4">208</strain>
    </source>
</reference>
<accession>A0ABR9EJD7</accession>
<protein>
    <recommendedName>
        <fullName evidence="2">Tail specific protease domain-containing protein</fullName>
    </recommendedName>
</protein>
<dbReference type="Gene3D" id="3.90.226.10">
    <property type="entry name" value="2-enoyl-CoA Hydratase, Chain A, domain 1"/>
    <property type="match status" value="1"/>
</dbReference>
<dbReference type="CDD" id="cd07563">
    <property type="entry name" value="Peptidase_S41_IRBP"/>
    <property type="match status" value="1"/>
</dbReference>
<evidence type="ECO:0000313" key="4">
    <source>
        <dbReference type="Proteomes" id="UP000615755"/>
    </source>
</evidence>
<feature type="chain" id="PRO_5046266813" description="Tail specific protease domain-containing protein" evidence="1">
    <location>
        <begin position="26"/>
        <end position="326"/>
    </location>
</feature>
<organism evidence="3 4">
    <name type="scientific">Pseudoalteromonas aurantia 208</name>
    <dbReference type="NCBI Taxonomy" id="1314867"/>
    <lineage>
        <taxon>Bacteria</taxon>
        <taxon>Pseudomonadati</taxon>
        <taxon>Pseudomonadota</taxon>
        <taxon>Gammaproteobacteria</taxon>
        <taxon>Alteromonadales</taxon>
        <taxon>Pseudoalteromonadaceae</taxon>
        <taxon>Pseudoalteromonas</taxon>
    </lineage>
</organism>
<dbReference type="Gene3D" id="3.30.750.44">
    <property type="match status" value="1"/>
</dbReference>
<dbReference type="InterPro" id="IPR005151">
    <property type="entry name" value="Tail-specific_protease"/>
</dbReference>
<evidence type="ECO:0000256" key="1">
    <source>
        <dbReference type="SAM" id="SignalP"/>
    </source>
</evidence>
<dbReference type="SUPFAM" id="SSF52096">
    <property type="entry name" value="ClpP/crotonase"/>
    <property type="match status" value="1"/>
</dbReference>
<feature type="domain" description="Tail specific protease" evidence="2">
    <location>
        <begin position="95"/>
        <end position="304"/>
    </location>
</feature>
<keyword evidence="1" id="KW-0732">Signal</keyword>